<evidence type="ECO:0000313" key="3">
    <source>
        <dbReference type="Proteomes" id="UP001187531"/>
    </source>
</evidence>
<protein>
    <recommendedName>
        <fullName evidence="4">Tesmin/TSO1-like CXC domain-containing protein</fullName>
    </recommendedName>
</protein>
<organism evidence="2 3">
    <name type="scientific">Artemia franciscana</name>
    <name type="common">Brine shrimp</name>
    <name type="synonym">Artemia sanfranciscana</name>
    <dbReference type="NCBI Taxonomy" id="6661"/>
    <lineage>
        <taxon>Eukaryota</taxon>
        <taxon>Metazoa</taxon>
        <taxon>Ecdysozoa</taxon>
        <taxon>Arthropoda</taxon>
        <taxon>Crustacea</taxon>
        <taxon>Branchiopoda</taxon>
        <taxon>Anostraca</taxon>
        <taxon>Artemiidae</taxon>
        <taxon>Artemia</taxon>
    </lineage>
</organism>
<name>A0AA88I224_ARTSF</name>
<evidence type="ECO:0000256" key="1">
    <source>
        <dbReference type="SAM" id="MobiDB-lite"/>
    </source>
</evidence>
<dbReference type="PANTHER" id="PTHR47018">
    <property type="entry name" value="CXC DOMAIN-CONTAINING PROTEIN-RELATED"/>
    <property type="match status" value="1"/>
</dbReference>
<dbReference type="Proteomes" id="UP001187531">
    <property type="component" value="Unassembled WGS sequence"/>
</dbReference>
<evidence type="ECO:0008006" key="4">
    <source>
        <dbReference type="Google" id="ProtNLM"/>
    </source>
</evidence>
<evidence type="ECO:0000313" key="2">
    <source>
        <dbReference type="EMBL" id="KAK2722485.1"/>
    </source>
</evidence>
<sequence>MATKPKCDVVHDVNKTIFALFLEGVESRLKEGRIYHISDFKEKLRKVLIDNGLVWQKHRLLWLKRSLDRHFGSQLIKFVDPRKGTFYHLKGTVLAGDMAAQVKAMIEEFEYRAVLMDSDDAGSDSSDSTVIDSDVAATSKSVTSSDEELGDCSFIDVGNDDGEGENGTRPRRSSVVSESGNSGPSRLSDKYKMEERKNFFYLMTKAKAQLVDSAKDFKESKSSIDLTYDAADSLVPPLLYNIIAFLIGDVSDPPVDSDTKYSLDEQTREKVLNLAQDIMFQSQGIATPKHLALSVHLHYKTRSKSLLLLLNRLGYGVSFTTLQRLLTSKATSIEETINQTGVYILDGFKKDQFAHFAFDNLDFQEETSDGLTSHITTSIIMQPNTDGPLKKACSLKKSWNRNPSLSSSNLIQPGKFGKMYLKRKIEATDKCSDLIGLSGDQKVPVSDFFTIWLLCRALPTQLINVSSDSAEFQPYFGFKCFSAVYGCKADIRVTRIGYLPVVPHSPSNPAVVEEVIKSFQKTARELGLSYTVVTCDQAVYEIVHALRVRNPEAYSDVVLRMGGLHILMNFMGANGHITKCSGQEEVIYEAGILLEGTAKKVMSGKPYYKALAAHTLVLEAISILYWEAFEDFRAESDDSSCITIFEEMGDLLQNLKISREGDENLNCLKEKLAALSPWLERFETSRARSKTHKFWKQYKEMVLVLWQFLYSERSGDWDGHLEGASKMLPYLVACGHYKYGTCLIEYLAEMQGLPQEVDQAFQNGLFNVKRRNAKFNCISPDHAVEYTINLDSKTEGGMTGITMNELALVKWTLTLPFCASVSSTFTEMLRIVPQTEFDSSHHEDHPSFVLRQHMAVDKVKSVLEARLNPFRSTDEDMLNIYTLETVDSEIADSLLSVRSVGSSAVDRYLDSEKGAFSKVKVMNNEKAKQKKATNTSSAVNSLTNVELQNVKRVLVSVDFTGERGLHHLKNLLSYELLPYAPSIFQRSAISGMVVLRTGTKSAPLEYLKTKISLSEWPVNLEISSESTHSRVVDLMPYLRSHPPNPSETVESYGKRTFSTLVSFNSNVKELHVLADRYDGIFGYSDEEGKVICLKDCGGCHEQRGCSNWSPVALGRHSNLDDWNSLLSNSKTKARLIELLFGEFENSVHLLQAGFTVYLSGGFRDRMRVVMLNRSGNADTNFEVRLSCTHEEADTRVVLHMLDCLERGFDVVLVDANDTDIVVVLLYHYKLFLGNHPNCEKRKVYVRFHSYLVPIHRLCSNLPNDFVHSICLLHTLSGCDTVGFMFSKGKRVVAKAVEKWGLEKPIALLVQEIQKSKLDPAVLEKFSVICKKVVVASYGKDPDHFTSLNELRLHLYPRKRELKYLPPSDAAFECHAKRVYLQLDIFLQANRAKPQFLDPLQFSWMFQDCGVRPVVSTLQTFPEGVVPQYCSCKRCTKKCSCAGNRPCDLLCGCGGKCFMDEFDMLDG</sequence>
<feature type="compositionally biased region" description="Polar residues" evidence="1">
    <location>
        <begin position="174"/>
        <end position="185"/>
    </location>
</feature>
<proteinExistence type="predicted"/>
<dbReference type="PANTHER" id="PTHR47018:SF1">
    <property type="entry name" value="TESMIN_TSO1-LIKE CXC DOMAIN-CONTAINING PROTEIN"/>
    <property type="match status" value="1"/>
</dbReference>
<feature type="region of interest" description="Disordered" evidence="1">
    <location>
        <begin position="150"/>
        <end position="188"/>
    </location>
</feature>
<keyword evidence="3" id="KW-1185">Reference proteome</keyword>
<reference evidence="2" key="1">
    <citation type="submission" date="2023-07" db="EMBL/GenBank/DDBJ databases">
        <title>Chromosome-level genome assembly of Artemia franciscana.</title>
        <authorList>
            <person name="Jo E."/>
        </authorList>
    </citation>
    <scope>NUCLEOTIDE SEQUENCE</scope>
    <source>
        <tissue evidence="2">Whole body</tissue>
    </source>
</reference>
<accession>A0AA88I224</accession>
<gene>
    <name evidence="2" type="ORF">QYM36_002882</name>
</gene>
<dbReference type="EMBL" id="JAVRJZ010000005">
    <property type="protein sequence ID" value="KAK2722485.1"/>
    <property type="molecule type" value="Genomic_DNA"/>
</dbReference>
<comment type="caution">
    <text evidence="2">The sequence shown here is derived from an EMBL/GenBank/DDBJ whole genome shotgun (WGS) entry which is preliminary data.</text>
</comment>